<dbReference type="InterPro" id="IPR012902">
    <property type="entry name" value="N_methyl_site"/>
</dbReference>
<sequence length="427" mass="46642">MTLRNDRGFTLVELIVSMAVFIFVIMITTDAFNLILLQTSKLMQSEESNIEGIVGLEQFRHDLQQSGFGLPYAFVNSDGTASANDPQYEEAKDSPASDYNDAPSGIPRAIMSGNDLTGVGNIVTGSDYLVLRGTSLAKSAASQKWTYVSYSSTSPKPHAWQSSGENFVKNDWVIALRRAFTNGKYVNQLVLDPDILPSVTSNLYYSFTYDPTGFLTPVAFNPSTKNDIFFIYGIAAKDLDDISMPFNRTDYFVLRPAEAKSMPASCAPNTGILYKGNINQEDGKTNYSLPLMDCIADMQVIYGWDLKSGGASGTDGLIDTYSRADGGAVSGEASIAEVKGCLGTDAQQPGYPAAPECIRTSLKLVKVFILAQNGKKDPNYTSPASYQLFDTGESTLGRTYALGNSMRNYRWKVYKLVVRPKNLTSNN</sequence>
<keyword evidence="1" id="KW-1133">Transmembrane helix</keyword>
<dbReference type="AlphaFoldDB" id="A0AAW4L3A4"/>
<keyword evidence="1" id="KW-0472">Membrane</keyword>
<dbReference type="NCBIfam" id="TIGR02532">
    <property type="entry name" value="IV_pilin_GFxxxE"/>
    <property type="match status" value="1"/>
</dbReference>
<dbReference type="EMBL" id="JAHCVJ010000006">
    <property type="protein sequence ID" value="MBT0665629.1"/>
    <property type="molecule type" value="Genomic_DNA"/>
</dbReference>
<dbReference type="PROSITE" id="PS00409">
    <property type="entry name" value="PROKAR_NTER_METHYL"/>
    <property type="match status" value="1"/>
</dbReference>
<dbReference type="RefSeq" id="WP_214172401.1">
    <property type="nucleotide sequence ID" value="NZ_JAHCVJ010000006.1"/>
</dbReference>
<dbReference type="Pfam" id="PF16074">
    <property type="entry name" value="PilW"/>
    <property type="match status" value="1"/>
</dbReference>
<keyword evidence="3" id="KW-1185">Reference proteome</keyword>
<dbReference type="GO" id="GO:0043683">
    <property type="term" value="P:type IV pilus assembly"/>
    <property type="evidence" value="ECO:0007669"/>
    <property type="project" value="InterPro"/>
</dbReference>
<evidence type="ECO:0000256" key="1">
    <source>
        <dbReference type="SAM" id="Phobius"/>
    </source>
</evidence>
<keyword evidence="1" id="KW-0812">Transmembrane</keyword>
<reference evidence="2 3" key="1">
    <citation type="submission" date="2021-05" db="EMBL/GenBank/DDBJ databases">
        <title>The draft genome of Geobacter pelophilus DSM 12255.</title>
        <authorList>
            <person name="Xu Z."/>
            <person name="Masuda Y."/>
            <person name="Itoh H."/>
            <person name="Senoo K."/>
        </authorList>
    </citation>
    <scope>NUCLEOTIDE SEQUENCE [LARGE SCALE GENOMIC DNA]</scope>
    <source>
        <strain evidence="2 3">DSM 12255</strain>
    </source>
</reference>
<evidence type="ECO:0000313" key="3">
    <source>
        <dbReference type="Proteomes" id="UP000811899"/>
    </source>
</evidence>
<dbReference type="Proteomes" id="UP000811899">
    <property type="component" value="Unassembled WGS sequence"/>
</dbReference>
<gene>
    <name evidence="2" type="ORF">KI809_15070</name>
</gene>
<protein>
    <submittedName>
        <fullName evidence="2">Type II secretion system GspH family protein</fullName>
    </submittedName>
</protein>
<dbReference type="Pfam" id="PF07963">
    <property type="entry name" value="N_methyl"/>
    <property type="match status" value="1"/>
</dbReference>
<name>A0AAW4L3A4_9BACT</name>
<proteinExistence type="predicted"/>
<organism evidence="2 3">
    <name type="scientific">Geoanaerobacter pelophilus</name>
    <dbReference type="NCBI Taxonomy" id="60036"/>
    <lineage>
        <taxon>Bacteria</taxon>
        <taxon>Pseudomonadati</taxon>
        <taxon>Thermodesulfobacteriota</taxon>
        <taxon>Desulfuromonadia</taxon>
        <taxon>Geobacterales</taxon>
        <taxon>Geobacteraceae</taxon>
        <taxon>Geoanaerobacter</taxon>
    </lineage>
</organism>
<dbReference type="InterPro" id="IPR032092">
    <property type="entry name" value="PilW"/>
</dbReference>
<comment type="caution">
    <text evidence="2">The sequence shown here is derived from an EMBL/GenBank/DDBJ whole genome shotgun (WGS) entry which is preliminary data.</text>
</comment>
<accession>A0AAW4L3A4</accession>
<evidence type="ECO:0000313" key="2">
    <source>
        <dbReference type="EMBL" id="MBT0665629.1"/>
    </source>
</evidence>
<feature type="transmembrane region" description="Helical" evidence="1">
    <location>
        <begin position="12"/>
        <end position="36"/>
    </location>
</feature>